<comment type="caution">
    <text evidence="2">The sequence shown here is derived from an EMBL/GenBank/DDBJ whole genome shotgun (WGS) entry which is preliminary data.</text>
</comment>
<dbReference type="SUPFAM" id="SSF48452">
    <property type="entry name" value="TPR-like"/>
    <property type="match status" value="1"/>
</dbReference>
<dbReference type="InterPro" id="IPR032675">
    <property type="entry name" value="LRR_dom_sf"/>
</dbReference>
<keyword evidence="3" id="KW-1185">Reference proteome</keyword>
<sequence>MDIDSRLSHPFTTTLDTAATLLSLDEIKHAFSQNDYEETIQLASAAVARIQHTQLMSLLDRRAFAFGMQGKFDKGVKDANTMIQYDSGSSAGYLRLGHLLKLQGKQKMAIQVYEDALEKGHVLKDDPGYELLIQEKKLAEVKNEHRFDLLAAIPFDLVDEIIQNISEIERAIALLEVSGSWHRRIAQCKSSWTTIENDNSADDDMIMVRALPYISSHIKNLELNTVTPGAWLAYMDHLEKGHFTRLKSLFIESNASTFIDTHSSMSILMGFWKIRNTLTSLHLEYYEHNSPLKITEILFYCPYLKRLHMDTVQGLADLLGDMDLLTESHGLMDLKLETYSTSGDALKPLMKKCPNIRRLYMDKATPATLSVVHDECPRLEILGYNANRDIPGWEALNETYNNDSRQRTVMNNNKRQEKGELRAIYTTHDLYGVPASQFMELLKKNQATLERLHANLSKTKEQVENDTMVPIPRIVTDMAFERLESLVYWADHHGVLEKRLLEGLRPTIKQFNSIQSSNIPAIVDALIELPPVQYLKLSCSTHTELSDRKHAAEALLQLFKYYATASTTNSNQQQFEKFTFEYCDFISDEALDALADIKTLKELCITDNSPMISFQGFNQFLLKVKKNNIPITRVVLKKTEILFLYPLIHNIQSLEILHLELQNGPTNDTIQYLVDHAPSSLHSLLIKYCPRTGPKENILSIVNNSSSNIKHVQYLEHGEKDGPEEIDL</sequence>
<protein>
    <recommendedName>
        <fullName evidence="4">F-box domain-containing protein</fullName>
    </recommendedName>
</protein>
<gene>
    <name evidence="2" type="ORF">BDA99DRAFT_540815</name>
</gene>
<reference evidence="2" key="2">
    <citation type="submission" date="2023-02" db="EMBL/GenBank/DDBJ databases">
        <authorList>
            <consortium name="DOE Joint Genome Institute"/>
            <person name="Mondo S.J."/>
            <person name="Chang Y."/>
            <person name="Wang Y."/>
            <person name="Ahrendt S."/>
            <person name="Andreopoulos W."/>
            <person name="Barry K."/>
            <person name="Beard J."/>
            <person name="Benny G.L."/>
            <person name="Blankenship S."/>
            <person name="Bonito G."/>
            <person name="Cuomo C."/>
            <person name="Desiro A."/>
            <person name="Gervers K.A."/>
            <person name="Hundley H."/>
            <person name="Kuo A."/>
            <person name="LaButti K."/>
            <person name="Lang B.F."/>
            <person name="Lipzen A."/>
            <person name="O'Donnell K."/>
            <person name="Pangilinan J."/>
            <person name="Reynolds N."/>
            <person name="Sandor L."/>
            <person name="Smith M.W."/>
            <person name="Tsang A."/>
            <person name="Grigoriev I.V."/>
            <person name="Stajich J.E."/>
            <person name="Spatafora J.W."/>
        </authorList>
    </citation>
    <scope>NUCLEOTIDE SEQUENCE</scope>
    <source>
        <strain evidence="2">RSA 2281</strain>
    </source>
</reference>
<evidence type="ECO:0000256" key="1">
    <source>
        <dbReference type="SAM" id="Coils"/>
    </source>
</evidence>
<evidence type="ECO:0000313" key="3">
    <source>
        <dbReference type="Proteomes" id="UP001209540"/>
    </source>
</evidence>
<proteinExistence type="predicted"/>
<organism evidence="2 3">
    <name type="scientific">Phascolomyces articulosus</name>
    <dbReference type="NCBI Taxonomy" id="60185"/>
    <lineage>
        <taxon>Eukaryota</taxon>
        <taxon>Fungi</taxon>
        <taxon>Fungi incertae sedis</taxon>
        <taxon>Mucoromycota</taxon>
        <taxon>Mucoromycotina</taxon>
        <taxon>Mucoromycetes</taxon>
        <taxon>Mucorales</taxon>
        <taxon>Lichtheimiaceae</taxon>
        <taxon>Phascolomyces</taxon>
    </lineage>
</organism>
<dbReference type="Gene3D" id="1.25.40.10">
    <property type="entry name" value="Tetratricopeptide repeat domain"/>
    <property type="match status" value="1"/>
</dbReference>
<dbReference type="EMBL" id="JAIXMP010000027">
    <property type="protein sequence ID" value="KAI9252819.1"/>
    <property type="molecule type" value="Genomic_DNA"/>
</dbReference>
<evidence type="ECO:0008006" key="4">
    <source>
        <dbReference type="Google" id="ProtNLM"/>
    </source>
</evidence>
<dbReference type="InterPro" id="IPR011990">
    <property type="entry name" value="TPR-like_helical_dom_sf"/>
</dbReference>
<dbReference type="Proteomes" id="UP001209540">
    <property type="component" value="Unassembled WGS sequence"/>
</dbReference>
<dbReference type="AlphaFoldDB" id="A0AAD5JSQ0"/>
<reference evidence="2" key="1">
    <citation type="journal article" date="2022" name="IScience">
        <title>Evolution of zygomycete secretomes and the origins of terrestrial fungal ecologies.</title>
        <authorList>
            <person name="Chang Y."/>
            <person name="Wang Y."/>
            <person name="Mondo S."/>
            <person name="Ahrendt S."/>
            <person name="Andreopoulos W."/>
            <person name="Barry K."/>
            <person name="Beard J."/>
            <person name="Benny G.L."/>
            <person name="Blankenship S."/>
            <person name="Bonito G."/>
            <person name="Cuomo C."/>
            <person name="Desiro A."/>
            <person name="Gervers K.A."/>
            <person name="Hundley H."/>
            <person name="Kuo A."/>
            <person name="LaButti K."/>
            <person name="Lang B.F."/>
            <person name="Lipzen A."/>
            <person name="O'Donnell K."/>
            <person name="Pangilinan J."/>
            <person name="Reynolds N."/>
            <person name="Sandor L."/>
            <person name="Smith M.E."/>
            <person name="Tsang A."/>
            <person name="Grigoriev I.V."/>
            <person name="Stajich J.E."/>
            <person name="Spatafora J.W."/>
        </authorList>
    </citation>
    <scope>NUCLEOTIDE SEQUENCE</scope>
    <source>
        <strain evidence="2">RSA 2281</strain>
    </source>
</reference>
<name>A0AAD5JSQ0_9FUNG</name>
<evidence type="ECO:0000313" key="2">
    <source>
        <dbReference type="EMBL" id="KAI9252819.1"/>
    </source>
</evidence>
<feature type="coiled-coil region" evidence="1">
    <location>
        <begin position="439"/>
        <end position="466"/>
    </location>
</feature>
<keyword evidence="1" id="KW-0175">Coiled coil</keyword>
<accession>A0AAD5JSQ0</accession>
<dbReference type="SUPFAM" id="SSF52047">
    <property type="entry name" value="RNI-like"/>
    <property type="match status" value="1"/>
</dbReference>
<dbReference type="Gene3D" id="3.80.10.10">
    <property type="entry name" value="Ribonuclease Inhibitor"/>
    <property type="match status" value="2"/>
</dbReference>